<reference evidence="5" key="1">
    <citation type="submission" date="2021-02" db="EMBL/GenBank/DDBJ databases">
        <authorList>
            <person name="Dougan E. K."/>
            <person name="Rhodes N."/>
            <person name="Thang M."/>
            <person name="Chan C."/>
        </authorList>
    </citation>
    <scope>NUCLEOTIDE SEQUENCE</scope>
</reference>
<dbReference type="EMBL" id="CAJNIZ010011219">
    <property type="protein sequence ID" value="CAE7316696.1"/>
    <property type="molecule type" value="Genomic_DNA"/>
</dbReference>
<evidence type="ECO:0000256" key="2">
    <source>
        <dbReference type="ARBA" id="ARBA00022540"/>
    </source>
</evidence>
<dbReference type="Gene3D" id="1.25.40.180">
    <property type="match status" value="1"/>
</dbReference>
<dbReference type="Pfam" id="PF02854">
    <property type="entry name" value="MIF4G"/>
    <property type="match status" value="1"/>
</dbReference>
<comment type="caution">
    <text evidence="5">The sequence shown here is derived from an EMBL/GenBank/DDBJ whole genome shotgun (WGS) entry which is preliminary data.</text>
</comment>
<gene>
    <name evidence="5" type="ORF">SPIL2461_LOCUS7278</name>
</gene>
<sequence length="295" mass="33438">VKEAAENELEVGIRRFVREDGTVLGEAQMAWTVSMTKLRQGEVLQALARYRIRIRRLAQGLMDQISSVNSEGLENIMNQFSGIEPWNGEELRCIIQVIFNKAMAEPALCKACARMAVGLREHYLEFPHEDEDQKPVSFTRELLNICQEEFESMPATFGVSQEDKAKFPSAEALKEALASKKHRMLACVCFIGHLFLEGLLAMKVIRHIVHKLIGDGRRGWPPPEEPKLECALELLTLVGRTLDESVPTGIALMHAFQKRLLDLALLSIGDKHIFSDRARCAISDLLERRRNHWLP</sequence>
<evidence type="ECO:0000313" key="6">
    <source>
        <dbReference type="Proteomes" id="UP000649617"/>
    </source>
</evidence>
<comment type="similarity">
    <text evidence="1">Belongs to the eukaryotic initiation factor 4G family.</text>
</comment>
<organism evidence="5 6">
    <name type="scientific">Symbiodinium pilosum</name>
    <name type="common">Dinoflagellate</name>
    <dbReference type="NCBI Taxonomy" id="2952"/>
    <lineage>
        <taxon>Eukaryota</taxon>
        <taxon>Sar</taxon>
        <taxon>Alveolata</taxon>
        <taxon>Dinophyceae</taxon>
        <taxon>Suessiales</taxon>
        <taxon>Symbiodiniaceae</taxon>
        <taxon>Symbiodinium</taxon>
    </lineage>
</organism>
<protein>
    <recommendedName>
        <fullName evidence="4">MIF4G domain-containing protein</fullName>
    </recommendedName>
</protein>
<dbReference type="InterPro" id="IPR003890">
    <property type="entry name" value="MIF4G-like_typ-3"/>
</dbReference>
<evidence type="ECO:0000313" key="5">
    <source>
        <dbReference type="EMBL" id="CAE7316696.1"/>
    </source>
</evidence>
<keyword evidence="6" id="KW-1185">Reference proteome</keyword>
<evidence type="ECO:0000256" key="3">
    <source>
        <dbReference type="ARBA" id="ARBA00022917"/>
    </source>
</evidence>
<dbReference type="GO" id="GO:0003729">
    <property type="term" value="F:mRNA binding"/>
    <property type="evidence" value="ECO:0007669"/>
    <property type="project" value="TreeGrafter"/>
</dbReference>
<dbReference type="SUPFAM" id="SSF48371">
    <property type="entry name" value="ARM repeat"/>
    <property type="match status" value="1"/>
</dbReference>
<evidence type="ECO:0000259" key="4">
    <source>
        <dbReference type="SMART" id="SM00543"/>
    </source>
</evidence>
<dbReference type="PANTHER" id="PTHR23253">
    <property type="entry name" value="EUKARYOTIC TRANSLATION INITIATION FACTOR 4 GAMMA"/>
    <property type="match status" value="1"/>
</dbReference>
<dbReference type="GO" id="GO:0003743">
    <property type="term" value="F:translation initiation factor activity"/>
    <property type="evidence" value="ECO:0007669"/>
    <property type="project" value="UniProtKB-KW"/>
</dbReference>
<feature type="domain" description="MIF4G" evidence="4">
    <location>
        <begin position="55"/>
        <end position="292"/>
    </location>
</feature>
<proteinExistence type="inferred from homology"/>
<evidence type="ECO:0000256" key="1">
    <source>
        <dbReference type="ARBA" id="ARBA00005775"/>
    </source>
</evidence>
<name>A0A812NK36_SYMPI</name>
<keyword evidence="3" id="KW-0648">Protein biosynthesis</keyword>
<keyword evidence="2" id="KW-0396">Initiation factor</keyword>
<feature type="non-terminal residue" evidence="5">
    <location>
        <position position="1"/>
    </location>
</feature>
<dbReference type="OrthoDB" id="514777at2759"/>
<dbReference type="Proteomes" id="UP000649617">
    <property type="component" value="Unassembled WGS sequence"/>
</dbReference>
<accession>A0A812NK36</accession>
<dbReference type="GO" id="GO:0016281">
    <property type="term" value="C:eukaryotic translation initiation factor 4F complex"/>
    <property type="evidence" value="ECO:0007669"/>
    <property type="project" value="TreeGrafter"/>
</dbReference>
<dbReference type="AlphaFoldDB" id="A0A812NK36"/>
<dbReference type="InterPro" id="IPR016024">
    <property type="entry name" value="ARM-type_fold"/>
</dbReference>
<dbReference type="PANTHER" id="PTHR23253:SF9">
    <property type="entry name" value="EUKARYOTIC TRANSLATION INITIATION FACTOR 4 GAMMA 2"/>
    <property type="match status" value="1"/>
</dbReference>
<dbReference type="SMART" id="SM00543">
    <property type="entry name" value="MIF4G"/>
    <property type="match status" value="1"/>
</dbReference>